<comment type="subcellular location">
    <subcellularLocation>
        <location evidence="1">Host cell membrane</location>
        <topology evidence="1">Single-pass type I membrane protein</topology>
    </subcellularLocation>
    <subcellularLocation>
        <location evidence="2">Host endomembrane system</location>
        <topology evidence="2">Peripheral membrane protein</topology>
    </subcellularLocation>
    <subcellularLocation>
        <location evidence="3">Virion membrane</location>
        <topology evidence="3">Single-pass type I membrane protein</topology>
    </subcellularLocation>
</comment>
<dbReference type="InterPro" id="IPR018154">
    <property type="entry name" value="TLV/ENV_coat_polyprotein"/>
</dbReference>
<evidence type="ECO:0000256" key="2">
    <source>
        <dbReference type="ARBA" id="ARBA00004531"/>
    </source>
</evidence>
<evidence type="ECO:0000256" key="7">
    <source>
        <dbReference type="ARBA" id="ARBA00022870"/>
    </source>
</evidence>
<evidence type="ECO:0000256" key="5">
    <source>
        <dbReference type="ARBA" id="ARBA00022581"/>
    </source>
</evidence>
<dbReference type="PANTHER" id="PTHR10424:SF81">
    <property type="entry name" value="ERVV2 PROTEIN"/>
    <property type="match status" value="1"/>
</dbReference>
<dbReference type="Gene3D" id="1.10.287.210">
    <property type="match status" value="1"/>
</dbReference>
<protein>
    <submittedName>
        <fullName evidence="14">Uncharacterized protein</fullName>
    </submittedName>
</protein>
<keyword evidence="13" id="KW-0449">Lipoprotein</keyword>
<organism evidence="14">
    <name type="scientific">Pundamilia nyererei</name>
    <dbReference type="NCBI Taxonomy" id="303518"/>
    <lineage>
        <taxon>Eukaryota</taxon>
        <taxon>Metazoa</taxon>
        <taxon>Chordata</taxon>
        <taxon>Craniata</taxon>
        <taxon>Vertebrata</taxon>
        <taxon>Euteleostomi</taxon>
        <taxon>Actinopterygii</taxon>
        <taxon>Neopterygii</taxon>
        <taxon>Teleostei</taxon>
        <taxon>Neoteleostei</taxon>
        <taxon>Acanthomorphata</taxon>
        <taxon>Ovalentaria</taxon>
        <taxon>Cichlomorphae</taxon>
        <taxon>Cichliformes</taxon>
        <taxon>Cichlidae</taxon>
        <taxon>African cichlids</taxon>
        <taxon>Pseudocrenilabrinae</taxon>
        <taxon>Haplochromini</taxon>
        <taxon>Pundamilia</taxon>
    </lineage>
</organism>
<evidence type="ECO:0000313" key="14">
    <source>
        <dbReference type="Ensembl" id="ENSPNYP00000023077.1"/>
    </source>
</evidence>
<keyword evidence="12" id="KW-0325">Glycoprotein</keyword>
<evidence type="ECO:0000256" key="9">
    <source>
        <dbReference type="ARBA" id="ARBA00023136"/>
    </source>
</evidence>
<evidence type="ECO:0000256" key="11">
    <source>
        <dbReference type="ARBA" id="ARBA00023157"/>
    </source>
</evidence>
<dbReference type="SUPFAM" id="SSF58069">
    <property type="entry name" value="Virus ectodomain"/>
    <property type="match status" value="1"/>
</dbReference>
<sequence length="486" mass="53619">MALDILGVEKGWCDQGVVCSLNAQVLTYFSLTSAQVVGDAATGKVNPLILTLKNTTKLCFDKSCGSSRWTYLTLGVDIGGSDPLGFFSVKFGMATSNATSAHVPTELSGHQLVTYLNTTGPEDVVQIETGYIDKNVWLDWVIYTAKSNDMTECVACSRARPTLFTVPAPLLFWEDRPGFDCMLQLHMKERVDHDCITLGTPLPRKGVIPPMFSPRAVNYTCLTRVSVTPIGAPGEAWSALMFLVLTCSGDKILRDTLPRGWSGACTVVRLALPIVLAGSHATAETHVGRTCRATSEDFDLTKNSPTYIDFIGVPDEYELANQVAGRFESIFLWITPNKNVDRINYVHYNVQRLSNLTRDAVAGLSEQLAATSLMAWQNRTCFWLRRGVFVLCSVTRALEGLRMLSTKMTEDSGINNPWDDWFSNHFGKYKAIVVSLLMSIATFVAILTCCGCCFIPCLCTLVQRLITTPLTKEDEGDDSWSELFLD</sequence>
<accession>A0A3B4GJ76</accession>
<dbReference type="GeneTree" id="ENSGT00530000064449"/>
<evidence type="ECO:0000256" key="8">
    <source>
        <dbReference type="ARBA" id="ARBA00022989"/>
    </source>
</evidence>
<evidence type="ECO:0000256" key="4">
    <source>
        <dbReference type="ARBA" id="ARBA00022511"/>
    </source>
</evidence>
<evidence type="ECO:0000256" key="6">
    <source>
        <dbReference type="ARBA" id="ARBA00022692"/>
    </source>
</evidence>
<evidence type="ECO:0000256" key="3">
    <source>
        <dbReference type="ARBA" id="ARBA00004563"/>
    </source>
</evidence>
<keyword evidence="11" id="KW-1015">Disulfide bond</keyword>
<dbReference type="AlphaFoldDB" id="A0A3B4GJ76"/>
<keyword evidence="7" id="KW-1043">Host membrane</keyword>
<keyword evidence="10" id="KW-0564">Palmitate</keyword>
<dbReference type="Ensembl" id="ENSPNYT00000023643.1">
    <property type="protein sequence ID" value="ENSPNYP00000023077.1"/>
    <property type="gene ID" value="ENSPNYG00000017395.1"/>
</dbReference>
<keyword evidence="8" id="KW-1133">Transmembrane helix</keyword>
<evidence type="ECO:0000256" key="13">
    <source>
        <dbReference type="ARBA" id="ARBA00023288"/>
    </source>
</evidence>
<keyword evidence="6" id="KW-0812">Transmembrane</keyword>
<keyword evidence="5" id="KW-0945">Host-virus interaction</keyword>
<keyword evidence="4" id="KW-1032">Host cell membrane</keyword>
<evidence type="ECO:0000256" key="12">
    <source>
        <dbReference type="ARBA" id="ARBA00023180"/>
    </source>
</evidence>
<evidence type="ECO:0000256" key="10">
    <source>
        <dbReference type="ARBA" id="ARBA00023139"/>
    </source>
</evidence>
<reference evidence="14" key="1">
    <citation type="submission" date="2023-09" db="UniProtKB">
        <authorList>
            <consortium name="Ensembl"/>
        </authorList>
    </citation>
    <scope>IDENTIFICATION</scope>
</reference>
<keyword evidence="9" id="KW-0472">Membrane</keyword>
<evidence type="ECO:0000256" key="1">
    <source>
        <dbReference type="ARBA" id="ARBA00004402"/>
    </source>
</evidence>
<dbReference type="PANTHER" id="PTHR10424">
    <property type="entry name" value="VIRAL ENVELOPE PROTEIN"/>
    <property type="match status" value="1"/>
</dbReference>
<dbReference type="STRING" id="303518.ENSPNYP00000023077"/>
<name>A0A3B4GJ76_9CICH</name>
<proteinExistence type="predicted"/>